<dbReference type="OrthoDB" id="197257at2"/>
<dbReference type="PROSITE" id="PS51257">
    <property type="entry name" value="PROKAR_LIPOPROTEIN"/>
    <property type="match status" value="1"/>
</dbReference>
<organism evidence="3 4">
    <name type="scientific">Ereboglobus luteus</name>
    <dbReference type="NCBI Taxonomy" id="1796921"/>
    <lineage>
        <taxon>Bacteria</taxon>
        <taxon>Pseudomonadati</taxon>
        <taxon>Verrucomicrobiota</taxon>
        <taxon>Opitutia</taxon>
        <taxon>Opitutales</taxon>
        <taxon>Opitutaceae</taxon>
        <taxon>Ereboglobus</taxon>
    </lineage>
</organism>
<dbReference type="PANTHER" id="PTHR40269">
    <property type="entry name" value="OUTER MEMBRANE PROTEIN-RELATED"/>
    <property type="match status" value="1"/>
</dbReference>
<evidence type="ECO:0008006" key="5">
    <source>
        <dbReference type="Google" id="ProtNLM"/>
    </source>
</evidence>
<feature type="compositionally biased region" description="Basic and acidic residues" evidence="1">
    <location>
        <begin position="256"/>
        <end position="274"/>
    </location>
</feature>
<feature type="compositionally biased region" description="Low complexity" evidence="1">
    <location>
        <begin position="342"/>
        <end position="357"/>
    </location>
</feature>
<dbReference type="AlphaFoldDB" id="A0A2U8E538"/>
<feature type="signal peptide" evidence="2">
    <location>
        <begin position="1"/>
        <end position="20"/>
    </location>
</feature>
<feature type="chain" id="PRO_5016008924" description="DUF3300 domain-containing protein" evidence="2">
    <location>
        <begin position="21"/>
        <end position="523"/>
    </location>
</feature>
<feature type="compositionally biased region" description="Low complexity" evidence="1">
    <location>
        <begin position="414"/>
        <end position="516"/>
    </location>
</feature>
<dbReference type="EMBL" id="CP023004">
    <property type="protein sequence ID" value="AWI09946.1"/>
    <property type="molecule type" value="Genomic_DNA"/>
</dbReference>
<feature type="compositionally biased region" description="Polar residues" evidence="1">
    <location>
        <begin position="317"/>
        <end position="341"/>
    </location>
</feature>
<gene>
    <name evidence="3" type="ORF">CKA38_12430</name>
</gene>
<name>A0A2U8E538_9BACT</name>
<feature type="compositionally biased region" description="Basic residues" evidence="1">
    <location>
        <begin position="226"/>
        <end position="241"/>
    </location>
</feature>
<evidence type="ECO:0000313" key="3">
    <source>
        <dbReference type="EMBL" id="AWI09946.1"/>
    </source>
</evidence>
<evidence type="ECO:0000256" key="1">
    <source>
        <dbReference type="SAM" id="MobiDB-lite"/>
    </source>
</evidence>
<keyword evidence="4" id="KW-1185">Reference proteome</keyword>
<dbReference type="Pfam" id="PF11737">
    <property type="entry name" value="DUF3300"/>
    <property type="match status" value="1"/>
</dbReference>
<dbReference type="KEGG" id="elut:CKA38_12430"/>
<feature type="region of interest" description="Disordered" evidence="1">
    <location>
        <begin position="226"/>
        <end position="523"/>
    </location>
</feature>
<proteinExistence type="predicted"/>
<protein>
    <recommendedName>
        <fullName evidence="5">DUF3300 domain-containing protein</fullName>
    </recommendedName>
</protein>
<reference evidence="3 4" key="1">
    <citation type="journal article" date="2018" name="Syst. Appl. Microbiol.">
        <title>Ereboglobus luteus gen. nov. sp. nov. from cockroach guts, and new insights into the oxygen relationship of the genera Opitutus and Didymococcus (Verrucomicrobia: Opitutaceae).</title>
        <authorList>
            <person name="Tegtmeier D."/>
            <person name="Belitz A."/>
            <person name="Radek R."/>
            <person name="Heimerl T."/>
            <person name="Brune A."/>
        </authorList>
    </citation>
    <scope>NUCLEOTIDE SEQUENCE [LARGE SCALE GENOMIC DNA]</scope>
    <source>
        <strain evidence="3 4">Ho45</strain>
    </source>
</reference>
<dbReference type="Proteomes" id="UP000244896">
    <property type="component" value="Chromosome"/>
</dbReference>
<feature type="compositionally biased region" description="Basic and acidic residues" evidence="1">
    <location>
        <begin position="380"/>
        <end position="394"/>
    </location>
</feature>
<dbReference type="InterPro" id="IPR021728">
    <property type="entry name" value="DUF3300"/>
</dbReference>
<evidence type="ECO:0000313" key="4">
    <source>
        <dbReference type="Proteomes" id="UP000244896"/>
    </source>
</evidence>
<dbReference type="PANTHER" id="PTHR40269:SF1">
    <property type="entry name" value="OUTER MEMBRANE PROTEIN"/>
    <property type="match status" value="1"/>
</dbReference>
<keyword evidence="2" id="KW-0732">Signal</keyword>
<sequence length="523" mass="57604">MKTPKLLVVLCLLLACPLAANTVQVDVPKLTPAEVETLVGPIALYPDALIGVILPASTYATEIVLAARYFENGGTLDQVEKQFWDESVRTLAHYPEVLNWMDENLEWTRQLGVTFVAQSEDVMSAIQRLRARAHALGNLKSTSQLTVIKEPNYIRIIPTVAETIYIPRYDPDVIYVSRYYWGFGPAWSCGPWLRYDCNWALGGVWVGAWSPTHFHRPPWIHHAGRPHPPRYVHQHTWRPKPGHGIAHNRPPPHRPGHVERPRRVISDPHFKDSVKPSSGKRPSRHAGNYTERRPSSGKKGPPSVNKSDDRRRPSQPKAGTSTRPSSKQRPARVTNNRGSSRTDLTTTTTAPENTGSTRVTRQRRPRNTDVDGRQSTQPRQSREVSRTHADRGNRDATSSRNSGATRRPSPPPQQQTDTPRSSSSSSSSSSRSTSSSSSSSETQSTTTTSSSSSRNSSRSDNSSSRSSSSSDRGSSRGSEARSSSSSSRFSSYQQRSSSGPSQRSAPSPTPRSSGGSSSRGGRR</sequence>
<accession>A0A2U8E538</accession>
<dbReference type="RefSeq" id="WP_108825761.1">
    <property type="nucleotide sequence ID" value="NZ_CP023004.1"/>
</dbReference>
<evidence type="ECO:0000256" key="2">
    <source>
        <dbReference type="SAM" id="SignalP"/>
    </source>
</evidence>
<feature type="compositionally biased region" description="Polar residues" evidence="1">
    <location>
        <begin position="395"/>
        <end position="404"/>
    </location>
</feature>